<dbReference type="Proteomes" id="UP000887576">
    <property type="component" value="Unplaced"/>
</dbReference>
<organism evidence="1 2">
    <name type="scientific">Panagrolaimus sp. JU765</name>
    <dbReference type="NCBI Taxonomy" id="591449"/>
    <lineage>
        <taxon>Eukaryota</taxon>
        <taxon>Metazoa</taxon>
        <taxon>Ecdysozoa</taxon>
        <taxon>Nematoda</taxon>
        <taxon>Chromadorea</taxon>
        <taxon>Rhabditida</taxon>
        <taxon>Tylenchina</taxon>
        <taxon>Panagrolaimomorpha</taxon>
        <taxon>Panagrolaimoidea</taxon>
        <taxon>Panagrolaimidae</taxon>
        <taxon>Panagrolaimus</taxon>
    </lineage>
</organism>
<evidence type="ECO:0000313" key="1">
    <source>
        <dbReference type="Proteomes" id="UP000887576"/>
    </source>
</evidence>
<accession>A0AC34Q696</accession>
<sequence>MTFPWPVAMVAGAILTVLVLILILMIYNTKTAKNFRIQIVKKISNASGVDLEAGIAAKNNPPPPSNEIRITSTTKPGNMDKTGNQEEKRPRSSQDTWPIELRAPGTGEARRPSAAELTEEELMGLGQLPKDVIYEMEEKEREQKKRRGLI</sequence>
<proteinExistence type="predicted"/>
<dbReference type="WBParaSite" id="JU765_v2.g1343.t1">
    <property type="protein sequence ID" value="JU765_v2.g1343.t1"/>
    <property type="gene ID" value="JU765_v2.g1343"/>
</dbReference>
<reference evidence="2" key="1">
    <citation type="submission" date="2022-11" db="UniProtKB">
        <authorList>
            <consortium name="WormBaseParasite"/>
        </authorList>
    </citation>
    <scope>IDENTIFICATION</scope>
</reference>
<protein>
    <submittedName>
        <fullName evidence="2">Uncharacterized protein</fullName>
    </submittedName>
</protein>
<evidence type="ECO:0000313" key="2">
    <source>
        <dbReference type="WBParaSite" id="JU765_v2.g1343.t1"/>
    </source>
</evidence>
<name>A0AC34Q696_9BILA</name>